<name>A0A382WK89_9ZZZZ</name>
<reference evidence="1" key="1">
    <citation type="submission" date="2018-05" db="EMBL/GenBank/DDBJ databases">
        <authorList>
            <person name="Lanie J.A."/>
            <person name="Ng W.-L."/>
            <person name="Kazmierczak K.M."/>
            <person name="Andrzejewski T.M."/>
            <person name="Davidsen T.M."/>
            <person name="Wayne K.J."/>
            <person name="Tettelin H."/>
            <person name="Glass J.I."/>
            <person name="Rusch D."/>
            <person name="Podicherti R."/>
            <person name="Tsui H.-C.T."/>
            <person name="Winkler M.E."/>
        </authorList>
    </citation>
    <scope>NUCLEOTIDE SEQUENCE</scope>
</reference>
<accession>A0A382WK89</accession>
<gene>
    <name evidence="1" type="ORF">METZ01_LOCUS412111</name>
</gene>
<organism evidence="1">
    <name type="scientific">marine metagenome</name>
    <dbReference type="NCBI Taxonomy" id="408172"/>
    <lineage>
        <taxon>unclassified sequences</taxon>
        <taxon>metagenomes</taxon>
        <taxon>ecological metagenomes</taxon>
    </lineage>
</organism>
<dbReference type="AlphaFoldDB" id="A0A382WK89"/>
<dbReference type="EMBL" id="UINC01160545">
    <property type="protein sequence ID" value="SVD59257.1"/>
    <property type="molecule type" value="Genomic_DNA"/>
</dbReference>
<protein>
    <submittedName>
        <fullName evidence="1">Uncharacterized protein</fullName>
    </submittedName>
</protein>
<proteinExistence type="predicted"/>
<sequence>MPDTKIVLAMVTASSYLLGQRTTPAAPRSD</sequence>
<evidence type="ECO:0000313" key="1">
    <source>
        <dbReference type="EMBL" id="SVD59257.1"/>
    </source>
</evidence>